<name>A0A2K1J9P4_PHYPA</name>
<dbReference type="Gramene" id="Pp3c16_22680V3.1">
    <property type="protein sequence ID" value="PAC:32985925.CDS.1"/>
    <property type="gene ID" value="Pp3c16_22680"/>
</dbReference>
<dbReference type="EnsemblPlants" id="Pp3c16_22680V3.1">
    <property type="protein sequence ID" value="PAC:32985925.CDS.1"/>
    <property type="gene ID" value="Pp3c16_22680"/>
</dbReference>
<evidence type="ECO:0000313" key="1">
    <source>
        <dbReference type="EMBL" id="PNR38246.1"/>
    </source>
</evidence>
<accession>A0A2K1J9P4</accession>
<dbReference type="InParanoid" id="A0A2K1J9P4"/>
<reference evidence="1 3" key="1">
    <citation type="journal article" date="2008" name="Science">
        <title>The Physcomitrella genome reveals evolutionary insights into the conquest of land by plants.</title>
        <authorList>
            <person name="Rensing S."/>
            <person name="Lang D."/>
            <person name="Zimmer A."/>
            <person name="Terry A."/>
            <person name="Salamov A."/>
            <person name="Shapiro H."/>
            <person name="Nishiyama T."/>
            <person name="Perroud P.-F."/>
            <person name="Lindquist E."/>
            <person name="Kamisugi Y."/>
            <person name="Tanahashi T."/>
            <person name="Sakakibara K."/>
            <person name="Fujita T."/>
            <person name="Oishi K."/>
            <person name="Shin-I T."/>
            <person name="Kuroki Y."/>
            <person name="Toyoda A."/>
            <person name="Suzuki Y."/>
            <person name="Hashimoto A."/>
            <person name="Yamaguchi K."/>
            <person name="Sugano A."/>
            <person name="Kohara Y."/>
            <person name="Fujiyama A."/>
            <person name="Anterola A."/>
            <person name="Aoki S."/>
            <person name="Ashton N."/>
            <person name="Barbazuk W.B."/>
            <person name="Barker E."/>
            <person name="Bennetzen J."/>
            <person name="Bezanilla M."/>
            <person name="Blankenship R."/>
            <person name="Cho S.H."/>
            <person name="Dutcher S."/>
            <person name="Estelle M."/>
            <person name="Fawcett J.A."/>
            <person name="Gundlach H."/>
            <person name="Hanada K."/>
            <person name="Heyl A."/>
            <person name="Hicks K.A."/>
            <person name="Hugh J."/>
            <person name="Lohr M."/>
            <person name="Mayer K."/>
            <person name="Melkozernov A."/>
            <person name="Murata T."/>
            <person name="Nelson D."/>
            <person name="Pils B."/>
            <person name="Prigge M."/>
            <person name="Reiss B."/>
            <person name="Renner T."/>
            <person name="Rombauts S."/>
            <person name="Rushton P."/>
            <person name="Sanderfoot A."/>
            <person name="Schween G."/>
            <person name="Shiu S.-H."/>
            <person name="Stueber K."/>
            <person name="Theodoulou F.L."/>
            <person name="Tu H."/>
            <person name="Van de Peer Y."/>
            <person name="Verrier P.J."/>
            <person name="Waters E."/>
            <person name="Wood A."/>
            <person name="Yang L."/>
            <person name="Cove D."/>
            <person name="Cuming A."/>
            <person name="Hasebe M."/>
            <person name="Lucas S."/>
            <person name="Mishler D.B."/>
            <person name="Reski R."/>
            <person name="Grigoriev I."/>
            <person name="Quatrano R.S."/>
            <person name="Boore J.L."/>
        </authorList>
    </citation>
    <scope>NUCLEOTIDE SEQUENCE [LARGE SCALE GENOMIC DNA]</scope>
    <source>
        <strain evidence="2 3">cv. Gransden 2004</strain>
    </source>
</reference>
<reference evidence="1 3" key="2">
    <citation type="journal article" date="2018" name="Plant J.">
        <title>The Physcomitrella patens chromosome-scale assembly reveals moss genome structure and evolution.</title>
        <authorList>
            <person name="Lang D."/>
            <person name="Ullrich K.K."/>
            <person name="Murat F."/>
            <person name="Fuchs J."/>
            <person name="Jenkins J."/>
            <person name="Haas F.B."/>
            <person name="Piednoel M."/>
            <person name="Gundlach H."/>
            <person name="Van Bel M."/>
            <person name="Meyberg R."/>
            <person name="Vives C."/>
            <person name="Morata J."/>
            <person name="Symeonidi A."/>
            <person name="Hiss M."/>
            <person name="Muchero W."/>
            <person name="Kamisugi Y."/>
            <person name="Saleh O."/>
            <person name="Blanc G."/>
            <person name="Decker E.L."/>
            <person name="van Gessel N."/>
            <person name="Grimwood J."/>
            <person name="Hayes R.D."/>
            <person name="Graham S.W."/>
            <person name="Gunter L.E."/>
            <person name="McDaniel S.F."/>
            <person name="Hoernstein S.N.W."/>
            <person name="Larsson A."/>
            <person name="Li F.W."/>
            <person name="Perroud P.F."/>
            <person name="Phillips J."/>
            <person name="Ranjan P."/>
            <person name="Rokshar D.S."/>
            <person name="Rothfels C.J."/>
            <person name="Schneider L."/>
            <person name="Shu S."/>
            <person name="Stevenson D.W."/>
            <person name="Thummler F."/>
            <person name="Tillich M."/>
            <person name="Villarreal Aguilar J.C."/>
            <person name="Widiez T."/>
            <person name="Wong G.K."/>
            <person name="Wymore A."/>
            <person name="Zhang Y."/>
            <person name="Zimmer A.D."/>
            <person name="Quatrano R.S."/>
            <person name="Mayer K.F.X."/>
            <person name="Goodstein D."/>
            <person name="Casacuberta J.M."/>
            <person name="Vandepoele K."/>
            <person name="Reski R."/>
            <person name="Cuming A.C."/>
            <person name="Tuskan G.A."/>
            <person name="Maumus F."/>
            <person name="Salse J."/>
            <person name="Schmutz J."/>
            <person name="Rensing S.A."/>
        </authorList>
    </citation>
    <scope>NUCLEOTIDE SEQUENCE [LARGE SCALE GENOMIC DNA]</scope>
    <source>
        <strain evidence="2 3">cv. Gransden 2004</strain>
    </source>
</reference>
<evidence type="ECO:0000313" key="2">
    <source>
        <dbReference type="EnsemblPlants" id="PAC:32985925.CDS.1"/>
    </source>
</evidence>
<dbReference type="PaxDb" id="3218-PP1S4_217V6.1"/>
<dbReference type="EMBL" id="ABEU02000016">
    <property type="protein sequence ID" value="PNR38246.1"/>
    <property type="molecule type" value="Genomic_DNA"/>
</dbReference>
<organism evidence="1">
    <name type="scientific">Physcomitrium patens</name>
    <name type="common">Spreading-leaved earth moss</name>
    <name type="synonym">Physcomitrella patens</name>
    <dbReference type="NCBI Taxonomy" id="3218"/>
    <lineage>
        <taxon>Eukaryota</taxon>
        <taxon>Viridiplantae</taxon>
        <taxon>Streptophyta</taxon>
        <taxon>Embryophyta</taxon>
        <taxon>Bryophyta</taxon>
        <taxon>Bryophytina</taxon>
        <taxon>Bryopsida</taxon>
        <taxon>Funariidae</taxon>
        <taxon>Funariales</taxon>
        <taxon>Funariaceae</taxon>
        <taxon>Physcomitrium</taxon>
    </lineage>
</organism>
<gene>
    <name evidence="1" type="ORF">PHYPA_021357</name>
</gene>
<evidence type="ECO:0000313" key="3">
    <source>
        <dbReference type="Proteomes" id="UP000006727"/>
    </source>
</evidence>
<dbReference type="EnsemblPlants" id="Pp3c16_22680V3.2">
    <property type="protein sequence ID" value="PAC:32985926.CDS.1"/>
    <property type="gene ID" value="Pp3c16_22680"/>
</dbReference>
<sequence>MSSCEGIENKLDICVVGAGPHGLASLTHFLSSPEHLDRFDEHPNNSTLYFDPAVSTKTGAESSVKSQTMPTRSGRREAVVKCMSITCLAQLLHI</sequence>
<protein>
    <submittedName>
        <fullName evidence="1 2">Uncharacterized protein</fullName>
    </submittedName>
</protein>
<dbReference type="Gramene" id="Pp3c16_22680V3.2">
    <property type="protein sequence ID" value="PAC:32985926.CDS.1"/>
    <property type="gene ID" value="Pp3c16_22680"/>
</dbReference>
<keyword evidence="3" id="KW-1185">Reference proteome</keyword>
<proteinExistence type="predicted"/>
<dbReference type="AlphaFoldDB" id="A0A2K1J9P4"/>
<reference evidence="2" key="3">
    <citation type="submission" date="2020-12" db="UniProtKB">
        <authorList>
            <consortium name="EnsemblPlants"/>
        </authorList>
    </citation>
    <scope>IDENTIFICATION</scope>
</reference>
<dbReference type="Proteomes" id="UP000006727">
    <property type="component" value="Chromosome 16"/>
</dbReference>